<keyword evidence="1" id="KW-0812">Transmembrane</keyword>
<sequence>MTWFVSHKNGFLIFRRETNLSGYLTITREIQFNDHVLTGHFLLIILLPVFMIAAEFAIKQFNRFKRYRRRQLPILRFLFSFGTVVRPGTEPAALTRHILSHTKRCKDMVKHLQEDLSKKV</sequence>
<dbReference type="EMBL" id="CP011058">
    <property type="protein sequence ID" value="AJY74521.1"/>
    <property type="molecule type" value="Genomic_DNA"/>
</dbReference>
<name>A0A0D5NGV8_9BACL</name>
<dbReference type="Proteomes" id="UP000032633">
    <property type="component" value="Chromosome"/>
</dbReference>
<protein>
    <submittedName>
        <fullName evidence="2">Uncharacterized protein</fullName>
    </submittedName>
</protein>
<organism evidence="2 3">
    <name type="scientific">Paenibacillus beijingensis</name>
    <dbReference type="NCBI Taxonomy" id="1126833"/>
    <lineage>
        <taxon>Bacteria</taxon>
        <taxon>Bacillati</taxon>
        <taxon>Bacillota</taxon>
        <taxon>Bacilli</taxon>
        <taxon>Bacillales</taxon>
        <taxon>Paenibacillaceae</taxon>
        <taxon>Paenibacillus</taxon>
    </lineage>
</organism>
<dbReference type="AlphaFoldDB" id="A0A0D5NGV8"/>
<evidence type="ECO:0000256" key="1">
    <source>
        <dbReference type="SAM" id="Phobius"/>
    </source>
</evidence>
<dbReference type="PATRIC" id="fig|1126833.4.peg.1753"/>
<feature type="transmembrane region" description="Helical" evidence="1">
    <location>
        <begin position="37"/>
        <end position="58"/>
    </location>
</feature>
<proteinExistence type="predicted"/>
<keyword evidence="1" id="KW-1133">Transmembrane helix</keyword>
<dbReference type="HOGENOM" id="CLU_2047338_0_0_9"/>
<dbReference type="KEGG" id="pbj:VN24_07975"/>
<evidence type="ECO:0000313" key="3">
    <source>
        <dbReference type="Proteomes" id="UP000032633"/>
    </source>
</evidence>
<dbReference type="STRING" id="1126833.VN24_07975"/>
<gene>
    <name evidence="2" type="ORF">VN24_07975</name>
</gene>
<reference evidence="2 3" key="1">
    <citation type="journal article" date="2015" name="J. Biotechnol.">
        <title>Complete genome sequence of Paenibacillus beijingensis 7188(T) (=DSM 24997(T)), a novel rhizobacterium from jujube garden soil.</title>
        <authorList>
            <person name="Kwak Y."/>
            <person name="Shin J.H."/>
        </authorList>
    </citation>
    <scope>NUCLEOTIDE SEQUENCE [LARGE SCALE GENOMIC DNA]</scope>
    <source>
        <strain evidence="2 3">DSM 24997</strain>
    </source>
</reference>
<reference evidence="3" key="2">
    <citation type="submission" date="2015-03" db="EMBL/GenBank/DDBJ databases">
        <title>Genome sequence of Paenibacillus beijingensis strain DSM 24997T.</title>
        <authorList>
            <person name="Kwak Y."/>
            <person name="Shin J.-H."/>
        </authorList>
    </citation>
    <scope>NUCLEOTIDE SEQUENCE [LARGE SCALE GENOMIC DNA]</scope>
    <source>
        <strain evidence="3">DSM 24997</strain>
    </source>
</reference>
<accession>A0A0D5NGV8</accession>
<evidence type="ECO:0000313" key="2">
    <source>
        <dbReference type="EMBL" id="AJY74521.1"/>
    </source>
</evidence>
<keyword evidence="1" id="KW-0472">Membrane</keyword>
<keyword evidence="3" id="KW-1185">Reference proteome</keyword>